<gene>
    <name evidence="2" type="ORF">E2553_16640</name>
</gene>
<dbReference type="InterPro" id="IPR011047">
    <property type="entry name" value="Quinoprotein_ADH-like_sf"/>
</dbReference>
<dbReference type="InterPro" id="IPR015943">
    <property type="entry name" value="WD40/YVTN_repeat-like_dom_sf"/>
</dbReference>
<dbReference type="AlphaFoldDB" id="A0A4Y8NAY8"/>
<dbReference type="SUPFAM" id="SSF50998">
    <property type="entry name" value="Quinoprotein alcohol dehydrogenase-like"/>
    <property type="match status" value="1"/>
</dbReference>
<dbReference type="EMBL" id="SNVI01000001">
    <property type="protein sequence ID" value="TFE46518.1"/>
    <property type="molecule type" value="Genomic_DNA"/>
</dbReference>
<evidence type="ECO:0000313" key="2">
    <source>
        <dbReference type="EMBL" id="TFE46518.1"/>
    </source>
</evidence>
<dbReference type="Proteomes" id="UP000297385">
    <property type="component" value="Unassembled WGS sequence"/>
</dbReference>
<protein>
    <submittedName>
        <fullName evidence="2">Pyrrolo-quinoline quinone</fullName>
    </submittedName>
</protein>
<reference evidence="2 3" key="1">
    <citation type="submission" date="2019-03" db="EMBL/GenBank/DDBJ databases">
        <title>Complete Genome Sequence of Paraburkholderia dipogonis ICMP 19430T, a Nitrogen-fixing Symbiont of the South African Invasive Legume Dipogon lignosus in New Zealand.</title>
        <authorList>
            <person name="De Meyer S.E."/>
        </authorList>
    </citation>
    <scope>NUCLEOTIDE SEQUENCE [LARGE SCALE GENOMIC DNA]</scope>
    <source>
        <strain evidence="2 3">ICMP 19430</strain>
    </source>
</reference>
<feature type="compositionally biased region" description="Gly residues" evidence="1">
    <location>
        <begin position="52"/>
        <end position="91"/>
    </location>
</feature>
<accession>A0A4Y8NAY8</accession>
<feature type="region of interest" description="Disordered" evidence="1">
    <location>
        <begin position="43"/>
        <end position="96"/>
    </location>
</feature>
<dbReference type="PROSITE" id="PS51257">
    <property type="entry name" value="PROKAR_LIPOPROTEIN"/>
    <property type="match status" value="1"/>
</dbReference>
<dbReference type="RefSeq" id="WP_134457974.1">
    <property type="nucleotide sequence ID" value="NZ_JBHMFL010000024.1"/>
</dbReference>
<comment type="caution">
    <text evidence="2">The sequence shown here is derived from an EMBL/GenBank/DDBJ whole genome shotgun (WGS) entry which is preliminary data.</text>
</comment>
<evidence type="ECO:0000313" key="3">
    <source>
        <dbReference type="Proteomes" id="UP000297385"/>
    </source>
</evidence>
<dbReference type="Gene3D" id="2.130.10.10">
    <property type="entry name" value="YVTN repeat-like/Quinoprotein amine dehydrogenase"/>
    <property type="match status" value="1"/>
</dbReference>
<sequence length="601" mass="60282">MRISQAGVETSGLGAWTRRGTIVALIAVASCFASCGGGGSGGTSGVASGSASGSGSGTSGGSGSGTGSGATGSGTGSGSTTGTGTGTGTNGTGNTPSAVTAYATDVLMHHNDLGRTGQMLAETTLTLANVNSASFGKVAFLAADGKVDGQPLFVTSLSIGGTAHDVVYVVTEHDSVYAYDANSFAQLWKVSLIGSGEVPSDDHGCQDITPEIGITSTPVIDRSRGANGVLYAVAMTKDSGGGYHHRLHALDLATGAEVLGGPTEIAATYPGNGAGSVNGVITFNPSLHTERAALTLVGGNIYMGWTAHCMGGSYTGWMMAYSADTLKQTSVLNITPNGSQGSIWMAGSGMASDGTSLYVVDGNGTFGTTLNAAGFPADGDFGDSMMKLSLGNLQVTDYFAMSDVVTQAAADNDFGSGGAMVLPDQTTASGVVKHLAVAAGKDNNIYVVDRDSMGKFNPTSNNIWQELIGTLAGGIWGSPAYYNGVVYYGGLNDNLKALPVSGAFLATTAASRSPTTFAYPGATPAVSANGTSNGIVWAAENGTTGALHAYNAGNLAVELYNSNQAGTRDQWGAGNKFITPMIARGKVYVGATNGVAVFGLL</sequence>
<proteinExistence type="predicted"/>
<dbReference type="GeneID" id="97308982"/>
<organism evidence="2 3">
    <name type="scientific">Paraburkholderia dipogonis</name>
    <dbReference type="NCBI Taxonomy" id="1211383"/>
    <lineage>
        <taxon>Bacteria</taxon>
        <taxon>Pseudomonadati</taxon>
        <taxon>Pseudomonadota</taxon>
        <taxon>Betaproteobacteria</taxon>
        <taxon>Burkholderiales</taxon>
        <taxon>Burkholderiaceae</taxon>
        <taxon>Paraburkholderia</taxon>
    </lineage>
</organism>
<dbReference type="Gene3D" id="2.40.10.480">
    <property type="match status" value="1"/>
</dbReference>
<name>A0A4Y8NAY8_9BURK</name>
<evidence type="ECO:0000256" key="1">
    <source>
        <dbReference type="SAM" id="MobiDB-lite"/>
    </source>
</evidence>